<evidence type="ECO:0000313" key="2">
    <source>
        <dbReference type="EMBL" id="SPP99506.1"/>
    </source>
</evidence>
<gene>
    <name evidence="2" type="ORF">NBG4_10040</name>
</gene>
<dbReference type="EMBL" id="OUUY01000001">
    <property type="protein sequence ID" value="SPP99506.1"/>
    <property type="molecule type" value="Genomic_DNA"/>
</dbReference>
<evidence type="ECO:0000313" key="3">
    <source>
        <dbReference type="Proteomes" id="UP000245125"/>
    </source>
</evidence>
<reference evidence="3" key="1">
    <citation type="submission" date="2018-03" db="EMBL/GenBank/DDBJ databases">
        <authorList>
            <person name="Zecchin S."/>
        </authorList>
    </citation>
    <scope>NUCLEOTIDE SEQUENCE [LARGE SCALE GENOMIC DNA]</scope>
</reference>
<evidence type="ECO:0000256" key="1">
    <source>
        <dbReference type="SAM" id="MobiDB-lite"/>
    </source>
</evidence>
<accession>A0A2U3QDL6</accession>
<dbReference type="Proteomes" id="UP000245125">
    <property type="component" value="Unassembled WGS sequence"/>
</dbReference>
<feature type="region of interest" description="Disordered" evidence="1">
    <location>
        <begin position="1"/>
        <end position="26"/>
    </location>
</feature>
<keyword evidence="3" id="KW-1185">Reference proteome</keyword>
<organism evidence="2 3">
    <name type="scientific">Candidatus Sulfobium mesophilum</name>
    <dbReference type="NCBI Taxonomy" id="2016548"/>
    <lineage>
        <taxon>Bacteria</taxon>
        <taxon>Pseudomonadati</taxon>
        <taxon>Nitrospirota</taxon>
        <taxon>Nitrospiria</taxon>
        <taxon>Nitrospirales</taxon>
        <taxon>Nitrospiraceae</taxon>
        <taxon>Candidatus Sulfobium</taxon>
    </lineage>
</organism>
<protein>
    <submittedName>
        <fullName evidence="2">Uncharacterized protein</fullName>
    </submittedName>
</protein>
<proteinExistence type="predicted"/>
<dbReference type="AlphaFoldDB" id="A0A2U3QDL6"/>
<sequence length="49" mass="5620">MAVAGLRRTDGPVTNFSGQGIHHPVTHTMRETQELDLPFKMVFEAHFRR</sequence>
<name>A0A2U3QDL6_9BACT</name>